<dbReference type="RefSeq" id="WP_136562395.1">
    <property type="nucleotide sequence ID" value="NZ_BAABLS010000003.1"/>
</dbReference>
<keyword evidence="6 8" id="KW-0472">Membrane</keyword>
<accession>A0A4S8NF90</accession>
<feature type="transmembrane region" description="Helical" evidence="8">
    <location>
        <begin position="239"/>
        <end position="260"/>
    </location>
</feature>
<dbReference type="EMBL" id="STGW01000004">
    <property type="protein sequence ID" value="THV14632.1"/>
    <property type="molecule type" value="Genomic_DNA"/>
</dbReference>
<feature type="transmembrane region" description="Helical" evidence="8">
    <location>
        <begin position="192"/>
        <end position="218"/>
    </location>
</feature>
<keyword evidence="5 8" id="KW-1133">Transmembrane helix</keyword>
<feature type="transmembrane region" description="Helical" evidence="8">
    <location>
        <begin position="154"/>
        <end position="172"/>
    </location>
</feature>
<dbReference type="OrthoDB" id="4325159at2"/>
<dbReference type="GO" id="GO:0005886">
    <property type="term" value="C:plasma membrane"/>
    <property type="evidence" value="ECO:0007669"/>
    <property type="project" value="UniProtKB-SubCell"/>
</dbReference>
<proteinExistence type="inferred from homology"/>
<dbReference type="GO" id="GO:0015128">
    <property type="term" value="F:gluconate transmembrane transporter activity"/>
    <property type="evidence" value="ECO:0007669"/>
    <property type="project" value="InterPro"/>
</dbReference>
<evidence type="ECO:0000256" key="3">
    <source>
        <dbReference type="ARBA" id="ARBA00022475"/>
    </source>
</evidence>
<evidence type="ECO:0000256" key="1">
    <source>
        <dbReference type="ARBA" id="ARBA00004651"/>
    </source>
</evidence>
<reference evidence="9 10" key="1">
    <citation type="journal article" date="2009" name="Int. J. Syst. Evol. Microbiol.">
        <title>Nocardioides caeni sp. nov., isolated from wastewater.</title>
        <authorList>
            <person name="Yoon J.H."/>
            <person name="Kang S.J."/>
            <person name="Park S."/>
            <person name="Kim W."/>
            <person name="Oh T.K."/>
        </authorList>
    </citation>
    <scope>NUCLEOTIDE SEQUENCE [LARGE SCALE GENOMIC DNA]</scope>
    <source>
        <strain evidence="9 10">DSM 23134</strain>
    </source>
</reference>
<dbReference type="Proteomes" id="UP000307087">
    <property type="component" value="Unassembled WGS sequence"/>
</dbReference>
<keyword evidence="2" id="KW-0813">Transport</keyword>
<evidence type="ECO:0000256" key="8">
    <source>
        <dbReference type="SAM" id="Phobius"/>
    </source>
</evidence>
<keyword evidence="3" id="KW-1003">Cell membrane</keyword>
<evidence type="ECO:0000256" key="5">
    <source>
        <dbReference type="ARBA" id="ARBA00022989"/>
    </source>
</evidence>
<sequence>MTALATTTPLIEPVASEGRLVLAALVGIGVIVALIIAAKVHPFLALTAGALTVGVIAGVGVETSIASFTAGFGSTAAGVGILIALGAMFGKLLADSGGADQIVDTIIGHASPRALPWAMALVGAIIGLPMFFEIGLVLLMPVIYLVARRSGQSLVTIGIPALAGLSAMHGLVPPHPGPLTAIDYLGADLGTTLALGVAVAIPTVIIAGPVFGLVGRYVDVAVPERFDGAGDEDPADRPSFAITIASVLLPVVLMMGKALADIFIDDATDPLRRTLDVLGTPLIALLIAVVVAMFTLGLGSGMGREGLATSIESSLPGVAGILLIVAAGGGFKQALVDTGIGTIVAERVADSNISILVLAWFVAVLIRLATGSATVATVTASGLLAPLTEQLSSGEVSLMVLAIGAGSVFFSHVNDAGFWLVKEYFGMTVGQTLKTWSAMETLLSVSGLVFVLVLNLVI</sequence>
<dbReference type="PANTHER" id="PTHR30354:SF22">
    <property type="entry name" value="HIGH-AFFINITY GLUCONATE TRANSPORTER"/>
    <property type="match status" value="1"/>
</dbReference>
<evidence type="ECO:0000256" key="4">
    <source>
        <dbReference type="ARBA" id="ARBA00022692"/>
    </source>
</evidence>
<feature type="transmembrane region" description="Helical" evidence="8">
    <location>
        <begin position="43"/>
        <end position="61"/>
    </location>
</feature>
<dbReference type="NCBIfam" id="TIGR00791">
    <property type="entry name" value="gntP"/>
    <property type="match status" value="1"/>
</dbReference>
<dbReference type="PIRSF" id="PIRSF002746">
    <property type="entry name" value="Gluconate_transporter"/>
    <property type="match status" value="1"/>
</dbReference>
<name>A0A4S8NF90_9ACTN</name>
<evidence type="ECO:0000313" key="10">
    <source>
        <dbReference type="Proteomes" id="UP000307087"/>
    </source>
</evidence>
<gene>
    <name evidence="9" type="ORF">E9934_08180</name>
</gene>
<evidence type="ECO:0000256" key="6">
    <source>
        <dbReference type="ARBA" id="ARBA00023136"/>
    </source>
</evidence>
<comment type="similarity">
    <text evidence="7">Belongs to the GntP permease family.</text>
</comment>
<evidence type="ECO:0000256" key="2">
    <source>
        <dbReference type="ARBA" id="ARBA00022448"/>
    </source>
</evidence>
<protein>
    <submittedName>
        <fullName evidence="9">Gluconate transporter</fullName>
    </submittedName>
</protein>
<feature type="transmembrane region" description="Helical" evidence="8">
    <location>
        <begin position="433"/>
        <end position="457"/>
    </location>
</feature>
<feature type="transmembrane region" description="Helical" evidence="8">
    <location>
        <begin position="396"/>
        <end position="413"/>
    </location>
</feature>
<feature type="transmembrane region" description="Helical" evidence="8">
    <location>
        <begin position="355"/>
        <end position="384"/>
    </location>
</feature>
<feature type="transmembrane region" description="Helical" evidence="8">
    <location>
        <begin position="68"/>
        <end position="94"/>
    </location>
</feature>
<comment type="caution">
    <text evidence="9">The sequence shown here is derived from an EMBL/GenBank/DDBJ whole genome shotgun (WGS) entry which is preliminary data.</text>
</comment>
<keyword evidence="4 8" id="KW-0812">Transmembrane</keyword>
<dbReference type="PANTHER" id="PTHR30354">
    <property type="entry name" value="GNT FAMILY GLUCONATE TRANSPORTER"/>
    <property type="match status" value="1"/>
</dbReference>
<keyword evidence="10" id="KW-1185">Reference proteome</keyword>
<dbReference type="InterPro" id="IPR003474">
    <property type="entry name" value="Glcn_transporter"/>
</dbReference>
<organism evidence="9 10">
    <name type="scientific">Nocardioides caeni</name>
    <dbReference type="NCBI Taxonomy" id="574700"/>
    <lineage>
        <taxon>Bacteria</taxon>
        <taxon>Bacillati</taxon>
        <taxon>Actinomycetota</taxon>
        <taxon>Actinomycetes</taxon>
        <taxon>Propionibacteriales</taxon>
        <taxon>Nocardioidaceae</taxon>
        <taxon>Nocardioides</taxon>
    </lineage>
</organism>
<dbReference type="Pfam" id="PF02447">
    <property type="entry name" value="GntP_permease"/>
    <property type="match status" value="1"/>
</dbReference>
<evidence type="ECO:0000256" key="7">
    <source>
        <dbReference type="ARBA" id="ARBA00049663"/>
    </source>
</evidence>
<dbReference type="AlphaFoldDB" id="A0A4S8NF90"/>
<evidence type="ECO:0000313" key="9">
    <source>
        <dbReference type="EMBL" id="THV14632.1"/>
    </source>
</evidence>
<comment type="subcellular location">
    <subcellularLocation>
        <location evidence="1">Cell membrane</location>
        <topology evidence="1">Multi-pass membrane protein</topology>
    </subcellularLocation>
</comment>
<feature type="transmembrane region" description="Helical" evidence="8">
    <location>
        <begin position="315"/>
        <end position="335"/>
    </location>
</feature>
<feature type="transmembrane region" description="Helical" evidence="8">
    <location>
        <begin position="114"/>
        <end position="147"/>
    </location>
</feature>
<feature type="transmembrane region" description="Helical" evidence="8">
    <location>
        <begin position="280"/>
        <end position="303"/>
    </location>
</feature>
<feature type="transmembrane region" description="Helical" evidence="8">
    <location>
        <begin position="20"/>
        <end position="37"/>
    </location>
</feature>